<dbReference type="InParanoid" id="A0A482X440"/>
<dbReference type="FunCoup" id="A0A482X440">
    <property type="interactions" value="2269"/>
</dbReference>
<feature type="region of interest" description="Disordered" evidence="1">
    <location>
        <begin position="366"/>
        <end position="399"/>
    </location>
</feature>
<keyword evidence="3" id="KW-1185">Reference proteome</keyword>
<dbReference type="EMBL" id="QKKF02018223">
    <property type="protein sequence ID" value="RZF40544.1"/>
    <property type="molecule type" value="Genomic_DNA"/>
</dbReference>
<feature type="compositionally biased region" description="Basic residues" evidence="1">
    <location>
        <begin position="368"/>
        <end position="382"/>
    </location>
</feature>
<organism evidence="2 3">
    <name type="scientific">Laodelphax striatellus</name>
    <name type="common">Small brown planthopper</name>
    <name type="synonym">Delphax striatella</name>
    <dbReference type="NCBI Taxonomy" id="195883"/>
    <lineage>
        <taxon>Eukaryota</taxon>
        <taxon>Metazoa</taxon>
        <taxon>Ecdysozoa</taxon>
        <taxon>Arthropoda</taxon>
        <taxon>Hexapoda</taxon>
        <taxon>Insecta</taxon>
        <taxon>Pterygota</taxon>
        <taxon>Neoptera</taxon>
        <taxon>Paraneoptera</taxon>
        <taxon>Hemiptera</taxon>
        <taxon>Auchenorrhyncha</taxon>
        <taxon>Fulgoroidea</taxon>
        <taxon>Delphacidae</taxon>
        <taxon>Criomorphinae</taxon>
        <taxon>Laodelphax</taxon>
    </lineage>
</organism>
<feature type="compositionally biased region" description="Basic and acidic residues" evidence="1">
    <location>
        <begin position="383"/>
        <end position="392"/>
    </location>
</feature>
<evidence type="ECO:0008006" key="4">
    <source>
        <dbReference type="Google" id="ProtNLM"/>
    </source>
</evidence>
<dbReference type="AlphaFoldDB" id="A0A482X440"/>
<dbReference type="PANTHER" id="PTHR13601:SF2">
    <property type="entry name" value="GAMETOGENETIN-BINDING PROTEIN 2"/>
    <property type="match status" value="1"/>
</dbReference>
<reference evidence="2 3" key="1">
    <citation type="journal article" date="2017" name="Gigascience">
        <title>Genome sequence of the small brown planthopper, Laodelphax striatellus.</title>
        <authorList>
            <person name="Zhu J."/>
            <person name="Jiang F."/>
            <person name="Wang X."/>
            <person name="Yang P."/>
            <person name="Bao Y."/>
            <person name="Zhao W."/>
            <person name="Wang W."/>
            <person name="Lu H."/>
            <person name="Wang Q."/>
            <person name="Cui N."/>
            <person name="Li J."/>
            <person name="Chen X."/>
            <person name="Luo L."/>
            <person name="Yu J."/>
            <person name="Kang L."/>
            <person name="Cui F."/>
        </authorList>
    </citation>
    <scope>NUCLEOTIDE SEQUENCE [LARGE SCALE GENOMIC DNA]</scope>
    <source>
        <strain evidence="2">Lst14</strain>
    </source>
</reference>
<feature type="compositionally biased region" description="Low complexity" evidence="1">
    <location>
        <begin position="467"/>
        <end position="486"/>
    </location>
</feature>
<evidence type="ECO:0000313" key="2">
    <source>
        <dbReference type="EMBL" id="RZF40544.1"/>
    </source>
</evidence>
<dbReference type="Proteomes" id="UP000291343">
    <property type="component" value="Unassembled WGS sequence"/>
</dbReference>
<feature type="region of interest" description="Disordered" evidence="1">
    <location>
        <begin position="453"/>
        <end position="503"/>
    </location>
</feature>
<proteinExistence type="predicted"/>
<comment type="caution">
    <text evidence="2">The sequence shown here is derived from an EMBL/GenBank/DDBJ whole genome shotgun (WGS) entry which is preliminary data.</text>
</comment>
<evidence type="ECO:0000313" key="3">
    <source>
        <dbReference type="Proteomes" id="UP000291343"/>
    </source>
</evidence>
<dbReference type="InterPro" id="IPR026073">
    <property type="entry name" value="GGNBP2"/>
</dbReference>
<dbReference type="STRING" id="195883.A0A482X440"/>
<dbReference type="GO" id="GO:0005737">
    <property type="term" value="C:cytoplasm"/>
    <property type="evidence" value="ECO:0007669"/>
    <property type="project" value="TreeGrafter"/>
</dbReference>
<feature type="compositionally biased region" description="Basic and acidic residues" evidence="1">
    <location>
        <begin position="487"/>
        <end position="503"/>
    </location>
</feature>
<dbReference type="SMR" id="A0A482X440"/>
<accession>A0A482X440</accession>
<name>A0A482X440_LAOST</name>
<evidence type="ECO:0000256" key="1">
    <source>
        <dbReference type="SAM" id="MobiDB-lite"/>
    </source>
</evidence>
<protein>
    <recommendedName>
        <fullName evidence="4">Gametogenetin-binding protein 2</fullName>
    </recommendedName>
</protein>
<sequence length="676" mass="76682">MAKLVDVYRDEKQVLKKRQLPLAVDESLTMVMDLSSMGFVYDNPPVRGKELEEFMDKFYTLPESEVKNAFQVNYKDMLTVLDQTIPCVGCRRSVERLFCQLCKSEHPALSPLIVTKEGNITVSKDHFDCPLLLCTLLHGHSSTRLNDLVEGQLRSKKSRRCVLHSLDSHRTRALTTPWRDIWSIMRPQCRDEVVLIEASTLIATVETYLRKHRFCGECRTKVLRAYSLLMEEPGPVKDKGYVAELYANIKRCTPYKHIHLQTKTDYIHNLIRRAELELVSSRRERHAKTLEIAQEEVLTCLGICVYERLHRIQLRLKEEECTCQVLAAVAIDSICRNFEVAVERKRGKSHLELFCEEITKEEKLKQQRKEHKKLKKKKRKEKKANLEEKENFEYESEEQTEPACEHDACTCYDDDEDDEDVKEPAVADRQKLQVLHRKIKGPASCSCIDCQQRDKKKKNGGGGGVVGQATQSSSSSSSVNSQPTAAKAKEKKTAKVKVKDAKVSRAAEKNNNAIHDIDSISIDDNQSTLTPCQSCVNAQELLGSQNSKVWSSDQSQDCGYSSENNISNSIPSSTEGSEVACSDGFCNHEGDCHSESGSGDGHNFNKLSGSGIGKLSLQQMLEESCSSDEENYIPAEVVREFNLKRDHVIVQREELRRRLKSSFAQMCVSHRNLINQ</sequence>
<dbReference type="GO" id="GO:0005634">
    <property type="term" value="C:nucleus"/>
    <property type="evidence" value="ECO:0007669"/>
    <property type="project" value="TreeGrafter"/>
</dbReference>
<feature type="compositionally biased region" description="Low complexity" evidence="1">
    <location>
        <begin position="561"/>
        <end position="573"/>
    </location>
</feature>
<feature type="region of interest" description="Disordered" evidence="1">
    <location>
        <begin position="553"/>
        <end position="573"/>
    </location>
</feature>
<dbReference type="OrthoDB" id="2422440at2759"/>
<gene>
    <name evidence="2" type="ORF">LSTR_LSTR000423</name>
</gene>
<dbReference type="PANTHER" id="PTHR13601">
    <property type="entry name" value="GAMETOGENETIN-BINDING PROTEIN 2"/>
    <property type="match status" value="1"/>
</dbReference>